<comment type="caution">
    <text evidence="2">The sequence shown here is derived from an EMBL/GenBank/DDBJ whole genome shotgun (WGS) entry which is preliminary data.</text>
</comment>
<name>A0AAD7DDN5_MYCRO</name>
<feature type="compositionally biased region" description="Basic and acidic residues" evidence="1">
    <location>
        <begin position="74"/>
        <end position="103"/>
    </location>
</feature>
<reference evidence="2" key="1">
    <citation type="submission" date="2023-03" db="EMBL/GenBank/DDBJ databases">
        <title>Massive genome expansion in bonnet fungi (Mycena s.s.) driven by repeated elements and novel gene families across ecological guilds.</title>
        <authorList>
            <consortium name="Lawrence Berkeley National Laboratory"/>
            <person name="Harder C.B."/>
            <person name="Miyauchi S."/>
            <person name="Viragh M."/>
            <person name="Kuo A."/>
            <person name="Thoen E."/>
            <person name="Andreopoulos B."/>
            <person name="Lu D."/>
            <person name="Skrede I."/>
            <person name="Drula E."/>
            <person name="Henrissat B."/>
            <person name="Morin E."/>
            <person name="Kohler A."/>
            <person name="Barry K."/>
            <person name="LaButti K."/>
            <person name="Morin E."/>
            <person name="Salamov A."/>
            <person name="Lipzen A."/>
            <person name="Mereny Z."/>
            <person name="Hegedus B."/>
            <person name="Baldrian P."/>
            <person name="Stursova M."/>
            <person name="Weitz H."/>
            <person name="Taylor A."/>
            <person name="Grigoriev I.V."/>
            <person name="Nagy L.G."/>
            <person name="Martin F."/>
            <person name="Kauserud H."/>
        </authorList>
    </citation>
    <scope>NUCLEOTIDE SEQUENCE</scope>
    <source>
        <strain evidence="2">CBHHK067</strain>
    </source>
</reference>
<proteinExistence type="predicted"/>
<dbReference type="AlphaFoldDB" id="A0AAD7DDN5"/>
<keyword evidence="3" id="KW-1185">Reference proteome</keyword>
<protein>
    <submittedName>
        <fullName evidence="2">Uncharacterized protein</fullName>
    </submittedName>
</protein>
<dbReference type="EMBL" id="JARKIE010000076">
    <property type="protein sequence ID" value="KAJ7688855.1"/>
    <property type="molecule type" value="Genomic_DNA"/>
</dbReference>
<evidence type="ECO:0000313" key="3">
    <source>
        <dbReference type="Proteomes" id="UP001221757"/>
    </source>
</evidence>
<evidence type="ECO:0000313" key="2">
    <source>
        <dbReference type="EMBL" id="KAJ7688855.1"/>
    </source>
</evidence>
<accession>A0AAD7DDN5</accession>
<feature type="region of interest" description="Disordered" evidence="1">
    <location>
        <begin position="71"/>
        <end position="103"/>
    </location>
</feature>
<sequence>MVIGLTPDRVERGIRCIDFQAIDPTAIEPILNAACPRLSKRSVGCVRIPTLHALGNARALDRAIVYCDEDGLSEGEKPPVGRREGNSECENTDQKESGCSRKARSRIDRVILAIKEISQIGQGSDSGAPSVTGLKFAERLSSVFAELQRTTKVGDWKEGK</sequence>
<evidence type="ECO:0000256" key="1">
    <source>
        <dbReference type="SAM" id="MobiDB-lite"/>
    </source>
</evidence>
<dbReference type="Proteomes" id="UP001221757">
    <property type="component" value="Unassembled WGS sequence"/>
</dbReference>
<organism evidence="2 3">
    <name type="scientific">Mycena rosella</name>
    <name type="common">Pink bonnet</name>
    <name type="synonym">Agaricus rosellus</name>
    <dbReference type="NCBI Taxonomy" id="1033263"/>
    <lineage>
        <taxon>Eukaryota</taxon>
        <taxon>Fungi</taxon>
        <taxon>Dikarya</taxon>
        <taxon>Basidiomycota</taxon>
        <taxon>Agaricomycotina</taxon>
        <taxon>Agaricomycetes</taxon>
        <taxon>Agaricomycetidae</taxon>
        <taxon>Agaricales</taxon>
        <taxon>Marasmiineae</taxon>
        <taxon>Mycenaceae</taxon>
        <taxon>Mycena</taxon>
    </lineage>
</organism>
<gene>
    <name evidence="2" type="ORF">B0H17DRAFT_1135394</name>
</gene>